<evidence type="ECO:0000313" key="2">
    <source>
        <dbReference type="EMBL" id="TMW67236.1"/>
    </source>
</evidence>
<evidence type="ECO:0000256" key="1">
    <source>
        <dbReference type="SAM" id="MobiDB-lite"/>
    </source>
</evidence>
<evidence type="ECO:0000313" key="3">
    <source>
        <dbReference type="Proteomes" id="UP000794436"/>
    </source>
</evidence>
<name>A0A8K1CP57_PYTOL</name>
<dbReference type="AlphaFoldDB" id="A0A8K1CP57"/>
<dbReference type="EMBL" id="SPLM01000005">
    <property type="protein sequence ID" value="TMW67236.1"/>
    <property type="molecule type" value="Genomic_DNA"/>
</dbReference>
<feature type="compositionally biased region" description="Polar residues" evidence="1">
    <location>
        <begin position="1"/>
        <end position="10"/>
    </location>
</feature>
<proteinExistence type="predicted"/>
<accession>A0A8K1CP57</accession>
<feature type="region of interest" description="Disordered" evidence="1">
    <location>
        <begin position="1"/>
        <end position="55"/>
    </location>
</feature>
<feature type="compositionally biased region" description="Low complexity" evidence="1">
    <location>
        <begin position="23"/>
        <end position="34"/>
    </location>
</feature>
<sequence>MTDTLPNNAQEEPATEMTPSVHSTRASSTQATTSESEDDPMSTEAEPAKKPKPTYYARRDEIQMLQAQLGVLTEHMEQLQMAREKAEFEDVDGPLLQNVMLRSGLKQTDLALAGLHSILSNFRSTHGRNPLETYIRLSAEPMQRHVTLQALRNDRLQQGMDFILERVRFTDLSRSHRESESFELPNGDYVILQCEIEPSTTHVDVKQVFDDVLLALLQQEFTVGDTLGVTATVESDGADDRSYSQARVLTTLPDGAQIEKHMMFSSMFSSGTDELNMPYGLVVIHPVAEDERYPFQPHLRVRQDATMVILVCPLPGDTPGGVIVRWAHTLTYKPQCGISRLQEMRIRDMTARWCEVIRNNALEAVLGRNGQP</sequence>
<organism evidence="2 3">
    <name type="scientific">Pythium oligandrum</name>
    <name type="common">Mycoparasitic fungus</name>
    <dbReference type="NCBI Taxonomy" id="41045"/>
    <lineage>
        <taxon>Eukaryota</taxon>
        <taxon>Sar</taxon>
        <taxon>Stramenopiles</taxon>
        <taxon>Oomycota</taxon>
        <taxon>Peronosporomycetes</taxon>
        <taxon>Pythiales</taxon>
        <taxon>Pythiaceae</taxon>
        <taxon>Pythium</taxon>
    </lineage>
</organism>
<protein>
    <submittedName>
        <fullName evidence="2">Uncharacterized protein</fullName>
    </submittedName>
</protein>
<dbReference type="Proteomes" id="UP000794436">
    <property type="component" value="Unassembled WGS sequence"/>
</dbReference>
<comment type="caution">
    <text evidence="2">The sequence shown here is derived from an EMBL/GenBank/DDBJ whole genome shotgun (WGS) entry which is preliminary data.</text>
</comment>
<reference evidence="2" key="1">
    <citation type="submission" date="2019-03" db="EMBL/GenBank/DDBJ databases">
        <title>Long read genome sequence of the mycoparasitic Pythium oligandrum ATCC 38472 isolated from sugarbeet rhizosphere.</title>
        <authorList>
            <person name="Gaulin E."/>
        </authorList>
    </citation>
    <scope>NUCLEOTIDE SEQUENCE</scope>
    <source>
        <strain evidence="2">ATCC 38472_TT</strain>
    </source>
</reference>
<gene>
    <name evidence="2" type="ORF">Poli38472_012352</name>
</gene>
<keyword evidence="3" id="KW-1185">Reference proteome</keyword>